<keyword evidence="1" id="KW-1133">Transmembrane helix</keyword>
<accession>A0A4R7KA62</accession>
<dbReference type="Pfam" id="PF04018">
    <property type="entry name" value="VCA0040-like"/>
    <property type="match status" value="1"/>
</dbReference>
<feature type="transmembrane region" description="Helical" evidence="1">
    <location>
        <begin position="54"/>
        <end position="70"/>
    </location>
</feature>
<comment type="caution">
    <text evidence="2">The sequence shown here is derived from an EMBL/GenBank/DDBJ whole genome shotgun (WGS) entry which is preliminary data.</text>
</comment>
<proteinExistence type="predicted"/>
<feature type="transmembrane region" description="Helical" evidence="1">
    <location>
        <begin position="220"/>
        <end position="238"/>
    </location>
</feature>
<gene>
    <name evidence="2" type="ORF">EDD71_13310</name>
</gene>
<keyword evidence="3" id="KW-1185">Reference proteome</keyword>
<keyword evidence="1" id="KW-0812">Transmembrane</keyword>
<feature type="transmembrane region" description="Helical" evidence="1">
    <location>
        <begin position="113"/>
        <end position="137"/>
    </location>
</feature>
<organism evidence="2 3">
    <name type="scientific">Fonticella tunisiensis</name>
    <dbReference type="NCBI Taxonomy" id="1096341"/>
    <lineage>
        <taxon>Bacteria</taxon>
        <taxon>Bacillati</taxon>
        <taxon>Bacillota</taxon>
        <taxon>Clostridia</taxon>
        <taxon>Eubacteriales</taxon>
        <taxon>Clostridiaceae</taxon>
        <taxon>Fonticella</taxon>
    </lineage>
</organism>
<protein>
    <submittedName>
        <fullName evidence="2">Putative membrane protein</fullName>
    </submittedName>
</protein>
<keyword evidence="1" id="KW-0472">Membrane</keyword>
<sequence>MKYLRNILKGLAVGVATMIPGVSGGTMAVILGIYDDLIHSIGSFFEDWKKHTSLLFQVGLGGLAGILLFSKLLETALNNFPFAMRFLFIGVICGGLPVLFRKSAEGKRGKWDFLYLLAGFIIVLAMSAEPATAALVTSTGFLSIILLLIAGVIIAVALILPGISASFMLLALGLYDFTLKAINDRNIAFLIPIGLGVLIGTLATTRTIERVLRRYPGKTYMLITGFVTGSLIPVFPGIPQGFSILSSIFAFASGFALIRWISKKDID</sequence>
<feature type="transmembrane region" description="Helical" evidence="1">
    <location>
        <begin position="82"/>
        <end position="101"/>
    </location>
</feature>
<dbReference type="EMBL" id="SOAZ01000033">
    <property type="protein sequence ID" value="TDT50264.1"/>
    <property type="molecule type" value="Genomic_DNA"/>
</dbReference>
<feature type="transmembrane region" description="Helical" evidence="1">
    <location>
        <begin position="244"/>
        <end position="262"/>
    </location>
</feature>
<dbReference type="OrthoDB" id="9793746at2"/>
<dbReference type="InterPro" id="IPR007163">
    <property type="entry name" value="VCA0040-like"/>
</dbReference>
<feature type="transmembrane region" description="Helical" evidence="1">
    <location>
        <begin position="12"/>
        <end position="34"/>
    </location>
</feature>
<reference evidence="2 3" key="1">
    <citation type="submission" date="2019-03" db="EMBL/GenBank/DDBJ databases">
        <title>Genomic Encyclopedia of Type Strains, Phase IV (KMG-IV): sequencing the most valuable type-strain genomes for metagenomic binning, comparative biology and taxonomic classification.</title>
        <authorList>
            <person name="Goeker M."/>
        </authorList>
    </citation>
    <scope>NUCLEOTIDE SEQUENCE [LARGE SCALE GENOMIC DNA]</scope>
    <source>
        <strain evidence="2 3">DSM 24455</strain>
    </source>
</reference>
<evidence type="ECO:0000313" key="2">
    <source>
        <dbReference type="EMBL" id="TDT50264.1"/>
    </source>
</evidence>
<name>A0A4R7KA62_9CLOT</name>
<feature type="transmembrane region" description="Helical" evidence="1">
    <location>
        <begin position="144"/>
        <end position="175"/>
    </location>
</feature>
<evidence type="ECO:0000313" key="3">
    <source>
        <dbReference type="Proteomes" id="UP000295325"/>
    </source>
</evidence>
<dbReference type="Proteomes" id="UP000295325">
    <property type="component" value="Unassembled WGS sequence"/>
</dbReference>
<dbReference type="AlphaFoldDB" id="A0A4R7KA62"/>
<dbReference type="PANTHER" id="PTHR37308">
    <property type="entry name" value="INTEGRAL MEMBRANE PROTEIN"/>
    <property type="match status" value="1"/>
</dbReference>
<feature type="transmembrane region" description="Helical" evidence="1">
    <location>
        <begin position="187"/>
        <end position="208"/>
    </location>
</feature>
<dbReference type="PANTHER" id="PTHR37308:SF1">
    <property type="entry name" value="POLYPRENYL-PHOSPHATE TRANSPORTER"/>
    <property type="match status" value="1"/>
</dbReference>
<evidence type="ECO:0000256" key="1">
    <source>
        <dbReference type="SAM" id="Phobius"/>
    </source>
</evidence>